<keyword evidence="19" id="KW-1185">Reference proteome</keyword>
<dbReference type="InterPro" id="IPR017972">
    <property type="entry name" value="Cyt_P450_CS"/>
</dbReference>
<evidence type="ECO:0000256" key="16">
    <source>
        <dbReference type="SAM" id="SignalP"/>
    </source>
</evidence>
<keyword evidence="9" id="KW-0492">Microsome</keyword>
<dbReference type="VEuPathDB" id="VectorBase:ISCI022077"/>
<keyword evidence="6 14" id="KW-0349">Heme</keyword>
<dbReference type="PRINTS" id="PR00463">
    <property type="entry name" value="EP450I"/>
</dbReference>
<dbReference type="PANTHER" id="PTHR24289:SF20">
    <property type="entry name" value="STEROID 17-ALPHA-HYDROXYLASE_17,20 LYASE"/>
    <property type="match status" value="1"/>
</dbReference>
<reference evidence="18" key="2">
    <citation type="submission" date="2020-05" db="UniProtKB">
        <authorList>
            <consortium name="EnsemblMetazoa"/>
        </authorList>
    </citation>
    <scope>IDENTIFICATION</scope>
    <source>
        <strain evidence="18">wikel</strain>
    </source>
</reference>
<evidence type="ECO:0000313" key="19">
    <source>
        <dbReference type="Proteomes" id="UP000001555"/>
    </source>
</evidence>
<dbReference type="Pfam" id="PF00067">
    <property type="entry name" value="p450"/>
    <property type="match status" value="1"/>
</dbReference>
<comment type="function">
    <text evidence="2">May be involved in the metabolism of insect hormones and in the breakdown of synthetic insecticides.</text>
</comment>
<evidence type="ECO:0000256" key="6">
    <source>
        <dbReference type="ARBA" id="ARBA00022617"/>
    </source>
</evidence>
<dbReference type="EnsemblMetazoa" id="ISCW022077-RA">
    <property type="protein sequence ID" value="ISCW022077-PA"/>
    <property type="gene ID" value="ISCW022077"/>
</dbReference>
<dbReference type="EMBL" id="ABJB010986739">
    <property type="status" value="NOT_ANNOTATED_CDS"/>
    <property type="molecule type" value="Genomic_DNA"/>
</dbReference>
<protein>
    <submittedName>
        <fullName evidence="17 18">Cytochrome P450, putative</fullName>
        <ecNumber evidence="17">1.14.14.1</ecNumber>
    </submittedName>
</protein>
<evidence type="ECO:0000256" key="1">
    <source>
        <dbReference type="ARBA" id="ARBA00001971"/>
    </source>
</evidence>
<keyword evidence="16" id="KW-0732">Signal</keyword>
<evidence type="ECO:0000256" key="15">
    <source>
        <dbReference type="RuleBase" id="RU000461"/>
    </source>
</evidence>
<evidence type="ECO:0000256" key="3">
    <source>
        <dbReference type="ARBA" id="ARBA00004174"/>
    </source>
</evidence>
<proteinExistence type="evidence at protein level"/>
<dbReference type="OrthoDB" id="6513420at2759"/>
<keyword evidence="11 14" id="KW-0408">Iron</keyword>
<evidence type="ECO:0000256" key="11">
    <source>
        <dbReference type="ARBA" id="ARBA00023004"/>
    </source>
</evidence>
<evidence type="ECO:0000256" key="5">
    <source>
        <dbReference type="ARBA" id="ARBA00010617"/>
    </source>
</evidence>
<keyword evidence="8" id="KW-0256">Endoplasmic reticulum</keyword>
<keyword evidence="7 14" id="KW-0479">Metal-binding</keyword>
<dbReference type="PaxDb" id="6945-B7QA86"/>
<keyword evidence="10 15" id="KW-0560">Oxidoreductase</keyword>
<evidence type="ECO:0000256" key="10">
    <source>
        <dbReference type="ARBA" id="ARBA00023002"/>
    </source>
</evidence>
<comment type="similarity">
    <text evidence="5 15">Belongs to the cytochrome P450 family.</text>
</comment>
<feature type="chain" id="PRO_5010959850" evidence="16">
    <location>
        <begin position="20"/>
        <end position="490"/>
    </location>
</feature>
<evidence type="ECO:0000256" key="8">
    <source>
        <dbReference type="ARBA" id="ARBA00022824"/>
    </source>
</evidence>
<evidence type="ECO:0000256" key="9">
    <source>
        <dbReference type="ARBA" id="ARBA00022848"/>
    </source>
</evidence>
<feature type="binding site" description="axial binding residue" evidence="14">
    <location>
        <position position="434"/>
    </location>
    <ligand>
        <name>heme</name>
        <dbReference type="ChEBI" id="CHEBI:30413"/>
    </ligand>
    <ligandPart>
        <name>Fe</name>
        <dbReference type="ChEBI" id="CHEBI:18248"/>
    </ligandPart>
</feature>
<accession>B7QA86</accession>
<comment type="cofactor">
    <cofactor evidence="1 14">
        <name>heme</name>
        <dbReference type="ChEBI" id="CHEBI:30413"/>
    </cofactor>
</comment>
<comment type="subcellular location">
    <subcellularLocation>
        <location evidence="4">Endoplasmic reticulum membrane</location>
        <topology evidence="4">Peripheral membrane protein</topology>
    </subcellularLocation>
    <subcellularLocation>
        <location evidence="3">Microsome membrane</location>
        <topology evidence="3">Peripheral membrane protein</topology>
    </subcellularLocation>
</comment>
<evidence type="ECO:0000313" key="17">
    <source>
        <dbReference type="EMBL" id="EEC15758.1"/>
    </source>
</evidence>
<name>B7QA86_IXOSC</name>
<gene>
    <name evidence="17" type="ORF">IscW_ISCW022077</name>
</gene>
<keyword evidence="13" id="KW-0472">Membrane</keyword>
<evidence type="ECO:0000256" key="4">
    <source>
        <dbReference type="ARBA" id="ARBA00004406"/>
    </source>
</evidence>
<dbReference type="EMBL" id="ABJB010334060">
    <property type="status" value="NOT_ANNOTATED_CDS"/>
    <property type="molecule type" value="Genomic_DNA"/>
</dbReference>
<dbReference type="SUPFAM" id="SSF48264">
    <property type="entry name" value="Cytochrome P450"/>
    <property type="match status" value="1"/>
</dbReference>
<dbReference type="GO" id="GO:0020037">
    <property type="term" value="F:heme binding"/>
    <property type="evidence" value="ECO:0000318"/>
    <property type="project" value="GO_Central"/>
</dbReference>
<dbReference type="FunFam" id="1.10.630.10:FF:000238">
    <property type="entry name" value="Cytochrome P450 2A6"/>
    <property type="match status" value="1"/>
</dbReference>
<dbReference type="PANTHER" id="PTHR24289">
    <property type="entry name" value="STEROID 17-ALPHA-HYDROXYLASE/17,20 LYASE"/>
    <property type="match status" value="1"/>
</dbReference>
<dbReference type="VEuPathDB" id="VectorBase:ISCP_017164"/>
<feature type="non-terminal residue" evidence="17">
    <location>
        <position position="1"/>
    </location>
</feature>
<dbReference type="InterPro" id="IPR002401">
    <property type="entry name" value="Cyt_P450_E_grp-I"/>
</dbReference>
<keyword evidence="20" id="KW-1267">Proteomics identification</keyword>
<reference evidence="17 19" key="1">
    <citation type="submission" date="2008-03" db="EMBL/GenBank/DDBJ databases">
        <title>Annotation of Ixodes scapularis.</title>
        <authorList>
            <consortium name="Ixodes scapularis Genome Project Consortium"/>
            <person name="Caler E."/>
            <person name="Hannick L.I."/>
            <person name="Bidwell S."/>
            <person name="Joardar V."/>
            <person name="Thiagarajan M."/>
            <person name="Amedeo P."/>
            <person name="Galinsky K.J."/>
            <person name="Schobel S."/>
            <person name="Inman J."/>
            <person name="Hostetler J."/>
            <person name="Miller J."/>
            <person name="Hammond M."/>
            <person name="Megy K."/>
            <person name="Lawson D."/>
            <person name="Kodira C."/>
            <person name="Sutton G."/>
            <person name="Meyer J."/>
            <person name="Hill C.A."/>
            <person name="Birren B."/>
            <person name="Nene V."/>
            <person name="Collins F."/>
            <person name="Alarcon-Chaidez F."/>
            <person name="Wikel S."/>
            <person name="Strausberg R."/>
        </authorList>
    </citation>
    <scope>NUCLEOTIDE SEQUENCE [LARGE SCALE GENOMIC DNA]</scope>
    <source>
        <strain evidence="19">Wikel</strain>
        <strain evidence="17">Wikel colony</strain>
    </source>
</reference>
<dbReference type="EMBL" id="DS892946">
    <property type="protein sequence ID" value="EEC15758.1"/>
    <property type="molecule type" value="Genomic_DNA"/>
</dbReference>
<evidence type="ECO:0000256" key="2">
    <source>
        <dbReference type="ARBA" id="ARBA00003690"/>
    </source>
</evidence>
<evidence type="ECO:0000256" key="13">
    <source>
        <dbReference type="ARBA" id="ARBA00023136"/>
    </source>
</evidence>
<evidence type="ECO:0000256" key="7">
    <source>
        <dbReference type="ARBA" id="ARBA00022723"/>
    </source>
</evidence>
<feature type="signal peptide" evidence="16">
    <location>
        <begin position="1"/>
        <end position="19"/>
    </location>
</feature>
<dbReference type="InterPro" id="IPR036396">
    <property type="entry name" value="Cyt_P450_sf"/>
</dbReference>
<evidence type="ECO:0007829" key="20">
    <source>
        <dbReference type="PeptideAtlas" id="B7QA86"/>
    </source>
</evidence>
<dbReference type="Gene3D" id="1.10.630.10">
    <property type="entry name" value="Cytochrome P450"/>
    <property type="match status" value="1"/>
</dbReference>
<dbReference type="VEuPathDB" id="VectorBase:ISCW022077"/>
<dbReference type="EC" id="1.14.14.1" evidence="17"/>
<dbReference type="AlphaFoldDB" id="B7QA86"/>
<dbReference type="PROSITE" id="PS00086">
    <property type="entry name" value="CYTOCHROME_P450"/>
    <property type="match status" value="1"/>
</dbReference>
<dbReference type="HOGENOM" id="CLU_001570_22_0_1"/>
<keyword evidence="12 15" id="KW-0503">Monooxygenase</keyword>
<organism>
    <name type="scientific">Ixodes scapularis</name>
    <name type="common">Black-legged tick</name>
    <name type="synonym">Deer tick</name>
    <dbReference type="NCBI Taxonomy" id="6945"/>
    <lineage>
        <taxon>Eukaryota</taxon>
        <taxon>Metazoa</taxon>
        <taxon>Ecdysozoa</taxon>
        <taxon>Arthropoda</taxon>
        <taxon>Chelicerata</taxon>
        <taxon>Arachnida</taxon>
        <taxon>Acari</taxon>
        <taxon>Parasitiformes</taxon>
        <taxon>Ixodida</taxon>
        <taxon>Ixodoidea</taxon>
        <taxon>Ixodidae</taxon>
        <taxon>Ixodinae</taxon>
        <taxon>Ixodes</taxon>
    </lineage>
</organism>
<evidence type="ECO:0000256" key="12">
    <source>
        <dbReference type="ARBA" id="ARBA00023033"/>
    </source>
</evidence>
<dbReference type="InterPro" id="IPR001128">
    <property type="entry name" value="Cyt_P450"/>
</dbReference>
<dbReference type="GO" id="GO:0005506">
    <property type="term" value="F:iron ion binding"/>
    <property type="evidence" value="ECO:0007669"/>
    <property type="project" value="InterPro"/>
</dbReference>
<evidence type="ECO:0000313" key="18">
    <source>
        <dbReference type="EnsemblMetazoa" id="ISCW022077-PA"/>
    </source>
</evidence>
<evidence type="ECO:0000256" key="14">
    <source>
        <dbReference type="PIRSR" id="PIRSR602401-1"/>
    </source>
</evidence>
<dbReference type="PRINTS" id="PR00385">
    <property type="entry name" value="P450"/>
</dbReference>
<dbReference type="GO" id="GO:0005789">
    <property type="term" value="C:endoplasmic reticulum membrane"/>
    <property type="evidence" value="ECO:0007669"/>
    <property type="project" value="UniProtKB-SubCell"/>
</dbReference>
<dbReference type="GO" id="GO:0016712">
    <property type="term" value="F:oxidoreductase activity, acting on paired donors, with incorporation or reduction of molecular oxygen, reduced flavin or flavoprotein as one donor, and incorporation of one atom of oxygen"/>
    <property type="evidence" value="ECO:0000318"/>
    <property type="project" value="GO_Central"/>
</dbReference>
<dbReference type="Proteomes" id="UP000001555">
    <property type="component" value="Unassembled WGS sequence"/>
</dbReference>
<dbReference type="STRING" id="6945.B7QA86"/>
<sequence length="490" mass="55653">WRWLTTGLVFLLSYHVVRFYRKVSKYPEGPFPLPLVGNILSDETQLFKKVGEWSRKHGDPFTLWMGEKPMVMLSSYPVIKEAFIDKRHDFSGRIQLKLAALRLRGNHGIVFEDYNATWKALRKFALIAVRKYAMNESLETLCTGVVDAYVESLKKGDNTVDCKESFMFIIFNIIGTSVFGTKYDKEGPELARLKEINEAFSEEAPNGLPSDVVPWLGILYRKREKKIERLFAEFIDILEGLYTRALESYVPGTIQNFAQSMLVAREEAIGQEKGDAQYLTEGNMIQVLFDIFAGGTETTIGTLQWLCLKMTREPEIQLKIQKEIEDNLGEAPPTMKDRDKLPYTVACIYETLRFYPVAPVGLPHKTSCDTEAGGRFIPKDTALLFNVYGANHDPALWEDPDAFKPERFLDPSTGKLNLEGLPPILTFGLGPRTCPGEKLAHMDIFYVLVRLMQRVSCSVPAATMNKDIKKMDSNLFLVPAAQDIIFTRRD</sequence>